<reference evidence="3 4" key="1">
    <citation type="journal article" date="2011" name="PLoS Pathog.">
        <title>Dynamic evolution of pathogenicity revealed by sequencing and comparative genomics of 19 Pseudomonas syringae isolates.</title>
        <authorList>
            <person name="Baltrus D.A."/>
            <person name="Nishimura M.T."/>
            <person name="Romanchuk A."/>
            <person name="Chang J.H."/>
            <person name="Mukhtar M.S."/>
            <person name="Cherkis K."/>
            <person name="Roach J."/>
            <person name="Grant S.R."/>
            <person name="Jones C.D."/>
            <person name="Dangl J.L."/>
        </authorList>
    </citation>
    <scope>NUCLEOTIDE SEQUENCE [LARGE SCALE GENOMIC DNA]</scope>
    <source>
        <strain evidence="3 4">M301315</strain>
    </source>
</reference>
<sequence>MLKRMLLAVAISSVMTQVHADDLTPGVQYDNSSLSELQTLHYYKDMPLAGDDDLANKRHEAMREAALAVGAQNGYVSEMNKLRLQLNSEAKAMDQLWAFKDLMRLAAPGEKALYFLPPVIHESQDVTAHSDDNNRIKVSDKYYDILKKERLVTNPPDWREYLLIDIPVDVSKPVGALLPKTSEEQQLWSDWVSEGWEAGILQANAEMTARVRNLGSDFNGMVRYLRLVGERKITPSYVASQYRGKVDDGNSMHLQQRTFAITAPASFNGNEKEWIPLDLDPRGSYRTPDEQRDANQRR</sequence>
<keyword evidence="2" id="KW-0732">Signal</keyword>
<feature type="region of interest" description="Disordered" evidence="1">
    <location>
        <begin position="278"/>
        <end position="298"/>
    </location>
</feature>
<dbReference type="Pfam" id="PF16932">
    <property type="entry name" value="T4SS_TraI"/>
    <property type="match status" value="1"/>
</dbReference>
<gene>
    <name evidence="3" type="ORF">PLA107_030170</name>
</gene>
<name>A0AAD0M4C5_PSEAV</name>
<dbReference type="InterPro" id="IPR031618">
    <property type="entry name" value="T4SS_TraI"/>
</dbReference>
<organism evidence="3 4">
    <name type="scientific">Pseudomonas amygdali pv. lachrymans str. M301315</name>
    <dbReference type="NCBI Taxonomy" id="629260"/>
    <lineage>
        <taxon>Bacteria</taxon>
        <taxon>Pseudomonadati</taxon>
        <taxon>Pseudomonadota</taxon>
        <taxon>Gammaproteobacteria</taxon>
        <taxon>Pseudomonadales</taxon>
        <taxon>Pseudomonadaceae</taxon>
        <taxon>Pseudomonas</taxon>
        <taxon>Pseudomonas amygdali</taxon>
    </lineage>
</organism>
<feature type="chain" id="PRO_5041976210" evidence="2">
    <location>
        <begin position="21"/>
        <end position="298"/>
    </location>
</feature>
<keyword evidence="3" id="KW-0614">Plasmid</keyword>
<evidence type="ECO:0000313" key="4">
    <source>
        <dbReference type="Proteomes" id="UP000006426"/>
    </source>
</evidence>
<protein>
    <submittedName>
        <fullName evidence="3">Type IV secretion system protein DotC</fullName>
    </submittedName>
</protein>
<evidence type="ECO:0000313" key="3">
    <source>
        <dbReference type="EMBL" id="AXH59495.1"/>
    </source>
</evidence>
<dbReference type="RefSeq" id="WP_005742311.1">
    <property type="nucleotide sequence ID" value="NZ_CP031226.1"/>
</dbReference>
<dbReference type="EMBL" id="CP031226">
    <property type="protein sequence ID" value="AXH59495.1"/>
    <property type="molecule type" value="Genomic_DNA"/>
</dbReference>
<proteinExistence type="predicted"/>
<feature type="signal peptide" evidence="2">
    <location>
        <begin position="1"/>
        <end position="20"/>
    </location>
</feature>
<evidence type="ECO:0000256" key="2">
    <source>
        <dbReference type="SAM" id="SignalP"/>
    </source>
</evidence>
<evidence type="ECO:0000256" key="1">
    <source>
        <dbReference type="SAM" id="MobiDB-lite"/>
    </source>
</evidence>
<dbReference type="GeneID" id="39474021"/>
<geneLocation type="plasmid" evidence="4">
    <name>pmppla107</name>
</geneLocation>
<dbReference type="Proteomes" id="UP000006426">
    <property type="component" value="Plasmid pmppla107"/>
</dbReference>
<accession>A0AAD0M4C5</accession>
<dbReference type="AlphaFoldDB" id="A0AAD0M4C5"/>